<dbReference type="EMBL" id="RJVK01000005">
    <property type="protein sequence ID" value="ROR38935.1"/>
    <property type="molecule type" value="Genomic_DNA"/>
</dbReference>
<dbReference type="PANTHER" id="PTHR10192">
    <property type="entry name" value="MOLYBDOPTERIN BIOSYNTHESIS PROTEIN"/>
    <property type="match status" value="1"/>
</dbReference>
<dbReference type="InterPro" id="IPR036425">
    <property type="entry name" value="MoaB/Mog-like_dom_sf"/>
</dbReference>
<proteinExistence type="inferred from homology"/>
<dbReference type="Gene3D" id="3.90.105.10">
    <property type="entry name" value="Molybdopterin biosynthesis moea protein, domain 2"/>
    <property type="match status" value="1"/>
</dbReference>
<comment type="pathway">
    <text evidence="1">Cofactor biosynthesis; molybdopterin biosynthesis.</text>
</comment>
<dbReference type="SMART" id="SM00852">
    <property type="entry name" value="MoCF_biosynth"/>
    <property type="match status" value="1"/>
</dbReference>
<reference evidence="3" key="3">
    <citation type="submission" date="2019-06" db="EMBL/GenBank/DDBJ databases">
        <title>A comparative analysis of the Nautiliaceae.</title>
        <authorList>
            <person name="Grosche A."/>
            <person name="Smedile F."/>
            <person name="Vetriani C."/>
        </authorList>
    </citation>
    <scope>NUCLEOTIDE SEQUENCE</scope>
    <source>
        <strain evidence="3">TB6</strain>
    </source>
</reference>
<comment type="cofactor">
    <cofactor evidence="1">
        <name>Mg(2+)</name>
        <dbReference type="ChEBI" id="CHEBI:18420"/>
    </cofactor>
</comment>
<reference evidence="6" key="1">
    <citation type="submission" date="2018-03" db="EMBL/GenBank/DDBJ databases">
        <title>A comparative analysis of the Nautiliaceae.</title>
        <authorList>
            <person name="Grosche A."/>
            <person name="Smedile F."/>
            <person name="Vetriani C."/>
        </authorList>
    </citation>
    <scope>NUCLEOTIDE SEQUENCE [LARGE SCALE GENOMIC DNA]</scope>
    <source>
        <strain evidence="6">TB6</strain>
    </source>
</reference>
<keyword evidence="1" id="KW-0479">Metal-binding</keyword>
<keyword evidence="1" id="KW-0460">Magnesium</keyword>
<dbReference type="InterPro" id="IPR001453">
    <property type="entry name" value="MoaB/Mog_dom"/>
</dbReference>
<keyword evidence="1" id="KW-0501">Molybdenum cofactor biosynthesis</keyword>
<comment type="catalytic activity">
    <reaction evidence="1">
        <text>adenylyl-molybdopterin + molybdate = Mo-molybdopterin + AMP + H(+)</text>
        <dbReference type="Rhea" id="RHEA:35047"/>
        <dbReference type="ChEBI" id="CHEBI:15378"/>
        <dbReference type="ChEBI" id="CHEBI:36264"/>
        <dbReference type="ChEBI" id="CHEBI:62727"/>
        <dbReference type="ChEBI" id="CHEBI:71302"/>
        <dbReference type="ChEBI" id="CHEBI:456215"/>
    </reaction>
</comment>
<dbReference type="AlphaFoldDB" id="A0AAJ4RBJ1"/>
<dbReference type="SUPFAM" id="SSF53218">
    <property type="entry name" value="Molybdenum cofactor biosynthesis proteins"/>
    <property type="match status" value="1"/>
</dbReference>
<evidence type="ECO:0000313" key="4">
    <source>
        <dbReference type="EMBL" id="ROR38935.1"/>
    </source>
</evidence>
<keyword evidence="6" id="KW-1185">Reference proteome</keyword>
<comment type="function">
    <text evidence="1">Catalyzes the insertion of molybdate into adenylated molybdopterin with the concomitant release of AMP.</text>
</comment>
<keyword evidence="1" id="KW-0808">Transferase</keyword>
<comment type="similarity">
    <text evidence="1">Belongs to the MoeA family.</text>
</comment>
<dbReference type="Gene3D" id="3.40.980.10">
    <property type="entry name" value="MoaB/Mog-like domain"/>
    <property type="match status" value="1"/>
</dbReference>
<dbReference type="RefSeq" id="WP_123353225.1">
    <property type="nucleotide sequence ID" value="NZ_CP027432.2"/>
</dbReference>
<dbReference type="CDD" id="cd03522">
    <property type="entry name" value="MoeA_like"/>
    <property type="match status" value="1"/>
</dbReference>
<dbReference type="GO" id="GO:0005829">
    <property type="term" value="C:cytosol"/>
    <property type="evidence" value="ECO:0007669"/>
    <property type="project" value="TreeGrafter"/>
</dbReference>
<evidence type="ECO:0000259" key="2">
    <source>
        <dbReference type="SMART" id="SM00852"/>
    </source>
</evidence>
<dbReference type="GO" id="GO:0046872">
    <property type="term" value="F:metal ion binding"/>
    <property type="evidence" value="ECO:0007669"/>
    <property type="project" value="UniProtKB-UniRule"/>
</dbReference>
<evidence type="ECO:0000256" key="1">
    <source>
        <dbReference type="RuleBase" id="RU365090"/>
    </source>
</evidence>
<dbReference type="Proteomes" id="UP000298805">
    <property type="component" value="Chromosome"/>
</dbReference>
<dbReference type="GO" id="GO:0061599">
    <property type="term" value="F:molybdopterin molybdotransferase activity"/>
    <property type="evidence" value="ECO:0007669"/>
    <property type="project" value="UniProtKB-UniRule"/>
</dbReference>
<evidence type="ECO:0000313" key="3">
    <source>
        <dbReference type="EMBL" id="QCI27496.1"/>
    </source>
</evidence>
<protein>
    <recommendedName>
        <fullName evidence="1">Molybdopterin molybdenumtransferase</fullName>
        <ecNumber evidence="1">2.10.1.1</ecNumber>
    </recommendedName>
</protein>
<dbReference type="EC" id="2.10.1.1" evidence="1"/>
<dbReference type="InterPro" id="IPR038987">
    <property type="entry name" value="MoeA-like"/>
</dbReference>
<name>A0AAJ4RBJ1_9BACT</name>
<feature type="domain" description="MoaB/Mog" evidence="2">
    <location>
        <begin position="176"/>
        <end position="307"/>
    </location>
</feature>
<evidence type="ECO:0000313" key="6">
    <source>
        <dbReference type="Proteomes" id="UP000298805"/>
    </source>
</evidence>
<organism evidence="4 5">
    <name type="scientific">Caminibacter pacificus</name>
    <dbReference type="NCBI Taxonomy" id="1424653"/>
    <lineage>
        <taxon>Bacteria</taxon>
        <taxon>Pseudomonadati</taxon>
        <taxon>Campylobacterota</taxon>
        <taxon>Epsilonproteobacteria</taxon>
        <taxon>Nautiliales</taxon>
        <taxon>Nautiliaceae</taxon>
        <taxon>Caminibacter</taxon>
    </lineage>
</organism>
<dbReference type="Proteomes" id="UP000272781">
    <property type="component" value="Unassembled WGS sequence"/>
</dbReference>
<dbReference type="PANTHER" id="PTHR10192:SF28">
    <property type="entry name" value="MOLYBDOPTERIN MOLYBDENUMTRANSFERASE"/>
    <property type="match status" value="1"/>
</dbReference>
<keyword evidence="1" id="KW-0500">Molybdenum</keyword>
<evidence type="ECO:0000313" key="5">
    <source>
        <dbReference type="Proteomes" id="UP000272781"/>
    </source>
</evidence>
<reference evidence="4 5" key="2">
    <citation type="submission" date="2018-11" db="EMBL/GenBank/DDBJ databases">
        <title>Genomic Encyclopedia of Type Strains, Phase IV (KMG-IV): sequencing the most valuable type-strain genomes for metagenomic binning, comparative biology and taxonomic classification.</title>
        <authorList>
            <person name="Goeker M."/>
        </authorList>
    </citation>
    <scope>NUCLEOTIDE SEQUENCE [LARGE SCALE GENOMIC DNA]</scope>
    <source>
        <strain evidence="4 5">DSM 27783</strain>
    </source>
</reference>
<dbReference type="GO" id="GO:0006777">
    <property type="term" value="P:Mo-molybdopterin cofactor biosynthetic process"/>
    <property type="evidence" value="ECO:0007669"/>
    <property type="project" value="UniProtKB-UniRule"/>
</dbReference>
<dbReference type="EMBL" id="CP027432">
    <property type="protein sequence ID" value="QCI27496.1"/>
    <property type="molecule type" value="Genomic_DNA"/>
</dbReference>
<sequence length="333" mass="37038">MAKKIRVEDAVGQVLLHDITKVDGDKFKGRIFKKGHVIREEDIPVLKDVGKDHIYVFEIKEDEIHENDAAYILADALMGENTYHSKEVKEGKLTIYSDVFGVCKIDVEKLNEFNSIGEPSCPTIYNNTVVKKGDKLAAVRIISLVAPKAEVEKAAKIAKEAGGIVKVVPFTPKKAGLIVTGNEVYKGRIKDKFEEKLRPKLKKLLCEIEEKVILPDDQAQIRDKIKEFAQKYDLVILTGGTSVDPDDVTYKAIHEAGVKNYIRGNPIQPGNMLTMGWIEDTPVVAVPAAALFFKRTAFDIWLPRLLIGEVISKEEVIKRAHGGLLEAVNGEIP</sequence>
<accession>A0AAJ4RBJ1</accession>
<gene>
    <name evidence="3" type="ORF">C6V80_00505</name>
    <name evidence="4" type="ORF">EDC58_1854</name>
</gene>
<dbReference type="Pfam" id="PF00994">
    <property type="entry name" value="MoCF_biosynth"/>
    <property type="match status" value="1"/>
</dbReference>